<feature type="signal peptide" evidence="1">
    <location>
        <begin position="1"/>
        <end position="20"/>
    </location>
</feature>
<dbReference type="AlphaFoldDB" id="A0AA38VCW2"/>
<reference evidence="2" key="1">
    <citation type="submission" date="2022-07" db="EMBL/GenBank/DDBJ databases">
        <title>Fungi with potential for degradation of polypropylene.</title>
        <authorList>
            <person name="Gostincar C."/>
        </authorList>
    </citation>
    <scope>NUCLEOTIDE SEQUENCE</scope>
    <source>
        <strain evidence="2">EXF-13287</strain>
    </source>
</reference>
<comment type="caution">
    <text evidence="2">The sequence shown here is derived from an EMBL/GenBank/DDBJ whole genome shotgun (WGS) entry which is preliminary data.</text>
</comment>
<dbReference type="EMBL" id="JANBVN010000285">
    <property type="protein sequence ID" value="KAJ9130111.1"/>
    <property type="molecule type" value="Genomic_DNA"/>
</dbReference>
<protein>
    <submittedName>
        <fullName evidence="2">Uncharacterized protein</fullName>
    </submittedName>
</protein>
<evidence type="ECO:0000313" key="2">
    <source>
        <dbReference type="EMBL" id="KAJ9130111.1"/>
    </source>
</evidence>
<dbReference type="Proteomes" id="UP001174691">
    <property type="component" value="Unassembled WGS sequence"/>
</dbReference>
<keyword evidence="1" id="KW-0732">Signal</keyword>
<evidence type="ECO:0000313" key="3">
    <source>
        <dbReference type="Proteomes" id="UP001174691"/>
    </source>
</evidence>
<gene>
    <name evidence="2" type="ORF">NKR19_g10031</name>
</gene>
<proteinExistence type="predicted"/>
<organism evidence="2 3">
    <name type="scientific">Coniochaeta hoffmannii</name>
    <dbReference type="NCBI Taxonomy" id="91930"/>
    <lineage>
        <taxon>Eukaryota</taxon>
        <taxon>Fungi</taxon>
        <taxon>Dikarya</taxon>
        <taxon>Ascomycota</taxon>
        <taxon>Pezizomycotina</taxon>
        <taxon>Sordariomycetes</taxon>
        <taxon>Sordariomycetidae</taxon>
        <taxon>Coniochaetales</taxon>
        <taxon>Coniochaetaceae</taxon>
        <taxon>Coniochaeta</taxon>
    </lineage>
</organism>
<evidence type="ECO:0000256" key="1">
    <source>
        <dbReference type="SAM" id="SignalP"/>
    </source>
</evidence>
<keyword evidence="3" id="KW-1185">Reference proteome</keyword>
<accession>A0AA38VCW2</accession>
<name>A0AA38VCW2_9PEZI</name>
<feature type="chain" id="PRO_5041333730" evidence="1">
    <location>
        <begin position="21"/>
        <end position="169"/>
    </location>
</feature>
<sequence>MKIVNSLAILAASALALALAAPHHHTNQTAPAIATLDALLPQFGVVAGTNKDSANNCQGINLAGKITAIQCQCPPDRTAFLKKLSKALGAGKVSVPDASGEIHEFKIRFSTTAPAGDAAANRDRATAALTVLQNFDGLFGKGCPAVSVPNFQSMQGSGLRVDRQLVPPT</sequence>